<dbReference type="VEuPathDB" id="TriTrypDB:LdCL_100020100"/>
<dbReference type="VEuPathDB" id="TriTrypDB:LDHU3_10.1670"/>
<evidence type="ECO:0000313" key="4">
    <source>
        <dbReference type="EMBL" id="AYU76755.1"/>
    </source>
</evidence>
<protein>
    <submittedName>
        <fullName evidence="4">Uncharacterized protein</fullName>
    </submittedName>
</protein>
<dbReference type="PANTHER" id="PTHR21549">
    <property type="entry name" value="MUTATED IN BLADDER CANCER 1"/>
    <property type="match status" value="1"/>
</dbReference>
<dbReference type="OrthoDB" id="448087at2759"/>
<dbReference type="AlphaFoldDB" id="A0A3Q8I7T8"/>
<dbReference type="EMBL" id="CP029509">
    <property type="protein sequence ID" value="AYU76755.1"/>
    <property type="molecule type" value="Genomic_DNA"/>
</dbReference>
<sequence length="567" mass="63478">MRGSTSANAFSDASVQAAVLEEWKKRSAKHKEAAISLREKVRQLKSDAEAGRRAAQWMQERDALNCEQEACEAALGAIEKSLGDVVSDADGERHQLELSALKVLLSQQLTEVGALWHTSNARQLQTSSSGAASVDRVVDIREWIAEELRKCEANIEALATPSAGFEHQQKAVVECRAAARQAQLTFAALCDSYHPAHQLRVTFEAALKSAEEDTLARIEGARAPRAAATPPDILRTVGLIVRMGQSARQFDISAATMTALAERVSAVYPGMPSAQVHVAVEESIALRKARALSQAAVSDFQRTNIFLLSSCESAFLVAQQSEKQRQEKAEAARQRVEAQNRRHAHLTEERAAYEAVLRQRQRVKERMQAAAVAKEKALQAKRAIEFQERLRLFEAYEVQQSALRQKERELAELQAQAMEEEKAARMRRNEERVEYRRQRDEQRQSEKKKREQELLALRAKKQDALQRFFASVDKQIGVEADPQRFLKATSSSAQTERYTTLAQTVMPSITGYSDEQIMKDPRVRLYHALLAAGLHTTPYGREVATRGYRVSAAQQSSEGNPLRREFS</sequence>
<evidence type="ECO:0000256" key="1">
    <source>
        <dbReference type="ARBA" id="ARBA00023054"/>
    </source>
</evidence>
<evidence type="ECO:0000256" key="3">
    <source>
        <dbReference type="SAM" id="MobiDB-lite"/>
    </source>
</evidence>
<feature type="coiled-coil region" evidence="2">
    <location>
        <begin position="319"/>
        <end position="366"/>
    </location>
</feature>
<evidence type="ECO:0000256" key="2">
    <source>
        <dbReference type="SAM" id="Coils"/>
    </source>
</evidence>
<dbReference type="Proteomes" id="UP000274082">
    <property type="component" value="Chromosome 10"/>
</dbReference>
<dbReference type="VEuPathDB" id="TriTrypDB:LdBPK_101310.1"/>
<reference evidence="4 5" key="1">
    <citation type="journal article" date="2018" name="Sci. Rep.">
        <title>A complete Leishmania donovani reference genome identifies novel genetic variations associated with virulence.</title>
        <authorList>
            <person name="Lypaczewski P."/>
            <person name="Hoshizaki J."/>
            <person name="Zhang W.-W."/>
            <person name="McCall L.-I."/>
            <person name="Torcivia-Rodriguez J."/>
            <person name="Simonyan V."/>
            <person name="Kaur A."/>
            <person name="Dewar K."/>
            <person name="Matlashewski G."/>
        </authorList>
    </citation>
    <scope>NUCLEOTIDE SEQUENCE [LARGE SCALE GENOMIC DNA]</scope>
    <source>
        <strain evidence="4 5">LdCL</strain>
    </source>
</reference>
<keyword evidence="1 2" id="KW-0175">Coiled coil</keyword>
<evidence type="ECO:0000313" key="5">
    <source>
        <dbReference type="Proteomes" id="UP000274082"/>
    </source>
</evidence>
<keyword evidence="5" id="KW-1185">Reference proteome</keyword>
<dbReference type="PANTHER" id="PTHR21549:SF1">
    <property type="entry name" value="COILED-COIL DOMAIN-CONTAINING PROTEIN 148"/>
    <property type="match status" value="1"/>
</dbReference>
<organism evidence="4 5">
    <name type="scientific">Leishmania donovani</name>
    <dbReference type="NCBI Taxonomy" id="5661"/>
    <lineage>
        <taxon>Eukaryota</taxon>
        <taxon>Discoba</taxon>
        <taxon>Euglenozoa</taxon>
        <taxon>Kinetoplastea</taxon>
        <taxon>Metakinetoplastina</taxon>
        <taxon>Trypanosomatida</taxon>
        <taxon>Trypanosomatidae</taxon>
        <taxon>Leishmaniinae</taxon>
        <taxon>Leishmania</taxon>
    </lineage>
</organism>
<gene>
    <name evidence="4" type="ORF">LdCL_100020100</name>
</gene>
<dbReference type="InterPro" id="IPR039902">
    <property type="entry name" value="CCDC148/CCDC112"/>
</dbReference>
<proteinExistence type="predicted"/>
<feature type="region of interest" description="Disordered" evidence="3">
    <location>
        <begin position="421"/>
        <end position="449"/>
    </location>
</feature>
<accession>A0A3Q8I7T8</accession>
<name>A0A3Q8I7T8_LEIDO</name>